<evidence type="ECO:0000313" key="2">
    <source>
        <dbReference type="Proteomes" id="UP000059680"/>
    </source>
</evidence>
<reference evidence="1 2" key="2">
    <citation type="journal article" date="2013" name="Plant Cell Physiol.">
        <title>Rice Annotation Project Database (RAP-DB): an integrative and interactive database for rice genomics.</title>
        <authorList>
            <person name="Sakai H."/>
            <person name="Lee S.S."/>
            <person name="Tanaka T."/>
            <person name="Numa H."/>
            <person name="Kim J."/>
            <person name="Kawahara Y."/>
            <person name="Wakimoto H."/>
            <person name="Yang C.C."/>
            <person name="Iwamoto M."/>
            <person name="Abe T."/>
            <person name="Yamada Y."/>
            <person name="Muto A."/>
            <person name="Inokuchi H."/>
            <person name="Ikemura T."/>
            <person name="Matsumoto T."/>
            <person name="Sasaki T."/>
            <person name="Itoh T."/>
        </authorList>
    </citation>
    <scope>NUCLEOTIDE SEQUENCE [LARGE SCALE GENOMIC DNA]</scope>
    <source>
        <strain evidence="2">cv. Nipponbare</strain>
    </source>
</reference>
<reference evidence="2" key="1">
    <citation type="journal article" date="2005" name="Nature">
        <title>The map-based sequence of the rice genome.</title>
        <authorList>
            <consortium name="International rice genome sequencing project (IRGSP)"/>
            <person name="Matsumoto T."/>
            <person name="Wu J."/>
            <person name="Kanamori H."/>
            <person name="Katayose Y."/>
            <person name="Fujisawa M."/>
            <person name="Namiki N."/>
            <person name="Mizuno H."/>
            <person name="Yamamoto K."/>
            <person name="Antonio B.A."/>
            <person name="Baba T."/>
            <person name="Sakata K."/>
            <person name="Nagamura Y."/>
            <person name="Aoki H."/>
            <person name="Arikawa K."/>
            <person name="Arita K."/>
            <person name="Bito T."/>
            <person name="Chiden Y."/>
            <person name="Fujitsuka N."/>
            <person name="Fukunaka R."/>
            <person name="Hamada M."/>
            <person name="Harada C."/>
            <person name="Hayashi A."/>
            <person name="Hijishita S."/>
            <person name="Honda M."/>
            <person name="Hosokawa S."/>
            <person name="Ichikawa Y."/>
            <person name="Idonuma A."/>
            <person name="Iijima M."/>
            <person name="Ikeda M."/>
            <person name="Ikeno M."/>
            <person name="Ito K."/>
            <person name="Ito S."/>
            <person name="Ito T."/>
            <person name="Ito Y."/>
            <person name="Ito Y."/>
            <person name="Iwabuchi A."/>
            <person name="Kamiya K."/>
            <person name="Karasawa W."/>
            <person name="Kurita K."/>
            <person name="Katagiri S."/>
            <person name="Kikuta A."/>
            <person name="Kobayashi H."/>
            <person name="Kobayashi N."/>
            <person name="Machita K."/>
            <person name="Maehara T."/>
            <person name="Masukawa M."/>
            <person name="Mizubayashi T."/>
            <person name="Mukai Y."/>
            <person name="Nagasaki H."/>
            <person name="Nagata Y."/>
            <person name="Naito S."/>
            <person name="Nakashima M."/>
            <person name="Nakama Y."/>
            <person name="Nakamichi Y."/>
            <person name="Nakamura M."/>
            <person name="Meguro A."/>
            <person name="Negishi M."/>
            <person name="Ohta I."/>
            <person name="Ohta T."/>
            <person name="Okamoto M."/>
            <person name="Ono N."/>
            <person name="Saji S."/>
            <person name="Sakaguchi M."/>
            <person name="Sakai K."/>
            <person name="Shibata M."/>
            <person name="Shimokawa T."/>
            <person name="Song J."/>
            <person name="Takazaki Y."/>
            <person name="Terasawa K."/>
            <person name="Tsugane M."/>
            <person name="Tsuji K."/>
            <person name="Ueda S."/>
            <person name="Waki K."/>
            <person name="Yamagata H."/>
            <person name="Yamamoto M."/>
            <person name="Yamamoto S."/>
            <person name="Yamane H."/>
            <person name="Yoshiki S."/>
            <person name="Yoshihara R."/>
            <person name="Yukawa K."/>
            <person name="Zhong H."/>
            <person name="Yano M."/>
            <person name="Yuan Q."/>
            <person name="Ouyang S."/>
            <person name="Liu J."/>
            <person name="Jones K.M."/>
            <person name="Gansberger K."/>
            <person name="Moffat K."/>
            <person name="Hill J."/>
            <person name="Bera J."/>
            <person name="Fadrosh D."/>
            <person name="Jin S."/>
            <person name="Johri S."/>
            <person name="Kim M."/>
            <person name="Overton L."/>
            <person name="Reardon M."/>
            <person name="Tsitrin T."/>
            <person name="Vuong H."/>
            <person name="Weaver B."/>
            <person name="Ciecko A."/>
            <person name="Tallon L."/>
            <person name="Jackson J."/>
            <person name="Pai G."/>
            <person name="Aken S.V."/>
            <person name="Utterback T."/>
            <person name="Reidmuller S."/>
            <person name="Feldblyum T."/>
            <person name="Hsiao J."/>
            <person name="Zismann V."/>
            <person name="Iobst S."/>
            <person name="de Vazeille A.R."/>
            <person name="Buell C.R."/>
            <person name="Ying K."/>
            <person name="Li Y."/>
            <person name="Lu T."/>
            <person name="Huang Y."/>
            <person name="Zhao Q."/>
            <person name="Feng Q."/>
            <person name="Zhang L."/>
            <person name="Zhu J."/>
            <person name="Weng Q."/>
            <person name="Mu J."/>
            <person name="Lu Y."/>
            <person name="Fan D."/>
            <person name="Liu Y."/>
            <person name="Guan J."/>
            <person name="Zhang Y."/>
            <person name="Yu S."/>
            <person name="Liu X."/>
            <person name="Zhang Y."/>
            <person name="Hong G."/>
            <person name="Han B."/>
            <person name="Choisne N."/>
            <person name="Demange N."/>
            <person name="Orjeda G."/>
            <person name="Samain S."/>
            <person name="Cattolico L."/>
            <person name="Pelletier E."/>
            <person name="Couloux A."/>
            <person name="Segurens B."/>
            <person name="Wincker P."/>
            <person name="D'Hont A."/>
            <person name="Scarpelli C."/>
            <person name="Weissenbach J."/>
            <person name="Salanoubat M."/>
            <person name="Quetier F."/>
            <person name="Yu Y."/>
            <person name="Kim H.R."/>
            <person name="Rambo T."/>
            <person name="Currie J."/>
            <person name="Collura K."/>
            <person name="Luo M."/>
            <person name="Yang T."/>
            <person name="Ammiraju J.S.S."/>
            <person name="Engler F."/>
            <person name="Soderlund C."/>
            <person name="Wing R.A."/>
            <person name="Palmer L.E."/>
            <person name="de la Bastide M."/>
            <person name="Spiegel L."/>
            <person name="Nascimento L."/>
            <person name="Zutavern T."/>
            <person name="O'Shaughnessy A."/>
            <person name="Dike S."/>
            <person name="Dedhia N."/>
            <person name="Preston R."/>
            <person name="Balija V."/>
            <person name="McCombie W.R."/>
            <person name="Chow T."/>
            <person name="Chen H."/>
            <person name="Chung M."/>
            <person name="Chen C."/>
            <person name="Shaw J."/>
            <person name="Wu H."/>
            <person name="Hsiao K."/>
            <person name="Chao Y."/>
            <person name="Chu M."/>
            <person name="Cheng C."/>
            <person name="Hour A."/>
            <person name="Lee P."/>
            <person name="Lin S."/>
            <person name="Lin Y."/>
            <person name="Liou J."/>
            <person name="Liu S."/>
            <person name="Hsing Y."/>
            <person name="Raghuvanshi S."/>
            <person name="Mohanty A."/>
            <person name="Bharti A.K."/>
            <person name="Gaur A."/>
            <person name="Gupta V."/>
            <person name="Kumar D."/>
            <person name="Ravi V."/>
            <person name="Vij S."/>
            <person name="Kapur A."/>
            <person name="Khurana P."/>
            <person name="Khurana P."/>
            <person name="Khurana J.P."/>
            <person name="Tyagi A.K."/>
            <person name="Gaikwad K."/>
            <person name="Singh A."/>
            <person name="Dalal V."/>
            <person name="Srivastava S."/>
            <person name="Dixit A."/>
            <person name="Pal A.K."/>
            <person name="Ghazi I.A."/>
            <person name="Yadav M."/>
            <person name="Pandit A."/>
            <person name="Bhargava A."/>
            <person name="Sureshbabu K."/>
            <person name="Batra K."/>
            <person name="Sharma T.R."/>
            <person name="Mohapatra T."/>
            <person name="Singh N.K."/>
            <person name="Messing J."/>
            <person name="Nelson A.B."/>
            <person name="Fuks G."/>
            <person name="Kavchok S."/>
            <person name="Keizer G."/>
            <person name="Linton E."/>
            <person name="Llaca V."/>
            <person name="Song R."/>
            <person name="Tanyolac B."/>
            <person name="Young S."/>
            <person name="Ho-Il K."/>
            <person name="Hahn J.H."/>
            <person name="Sangsakoo G."/>
            <person name="Vanavichit A."/>
            <person name="de Mattos Luiz.A.T."/>
            <person name="Zimmer P.D."/>
            <person name="Malone G."/>
            <person name="Dellagostin O."/>
            <person name="de Oliveira A.C."/>
            <person name="Bevan M."/>
            <person name="Bancroft I."/>
            <person name="Minx P."/>
            <person name="Cordum H."/>
            <person name="Wilson R."/>
            <person name="Cheng Z."/>
            <person name="Jin W."/>
            <person name="Jiang J."/>
            <person name="Leong S.A."/>
            <person name="Iwama H."/>
            <person name="Gojobori T."/>
            <person name="Itoh T."/>
            <person name="Niimura Y."/>
            <person name="Fujii Y."/>
            <person name="Habara T."/>
            <person name="Sakai H."/>
            <person name="Sato Y."/>
            <person name="Wilson G."/>
            <person name="Kumar K."/>
            <person name="McCouch S."/>
            <person name="Juretic N."/>
            <person name="Hoen D."/>
            <person name="Wright S."/>
            <person name="Bruskiewich R."/>
            <person name="Bureau T."/>
            <person name="Miyao A."/>
            <person name="Hirochika H."/>
            <person name="Nishikawa T."/>
            <person name="Kadowaki K."/>
            <person name="Sugiura M."/>
            <person name="Burr B."/>
            <person name="Sasaki T."/>
        </authorList>
    </citation>
    <scope>NUCLEOTIDE SEQUENCE [LARGE SCALE GENOMIC DNA]</scope>
    <source>
        <strain evidence="2">cv. Nipponbare</strain>
    </source>
</reference>
<keyword evidence="2" id="KW-1185">Reference proteome</keyword>
<name>A0A0P0V1V9_ORYSJ</name>
<dbReference type="InParanoid" id="A0A0P0V1V9"/>
<evidence type="ECO:0000313" key="1">
    <source>
        <dbReference type="EMBL" id="BAS71872.1"/>
    </source>
</evidence>
<dbReference type="AlphaFoldDB" id="A0A0P0V1V9"/>
<dbReference type="PROSITE" id="PS51257">
    <property type="entry name" value="PROKAR_LIPOPROTEIN"/>
    <property type="match status" value="1"/>
</dbReference>
<organism evidence="1 2">
    <name type="scientific">Oryza sativa subsp. japonica</name>
    <name type="common">Rice</name>
    <dbReference type="NCBI Taxonomy" id="39947"/>
    <lineage>
        <taxon>Eukaryota</taxon>
        <taxon>Viridiplantae</taxon>
        <taxon>Streptophyta</taxon>
        <taxon>Embryophyta</taxon>
        <taxon>Tracheophyta</taxon>
        <taxon>Spermatophyta</taxon>
        <taxon>Magnoliopsida</taxon>
        <taxon>Liliopsida</taxon>
        <taxon>Poales</taxon>
        <taxon>Poaceae</taxon>
        <taxon>BOP clade</taxon>
        <taxon>Oryzoideae</taxon>
        <taxon>Oryzeae</taxon>
        <taxon>Oryzinae</taxon>
        <taxon>Oryza</taxon>
        <taxon>Oryza sativa</taxon>
    </lineage>
</organism>
<proteinExistence type="predicted"/>
<reference evidence="1 2" key="3">
    <citation type="journal article" date="2013" name="Rice">
        <title>Improvement of the Oryza sativa Nipponbare reference genome using next generation sequence and optical map data.</title>
        <authorList>
            <person name="Kawahara Y."/>
            <person name="de la Bastide M."/>
            <person name="Hamilton J.P."/>
            <person name="Kanamori H."/>
            <person name="McCombie W.R."/>
            <person name="Ouyang S."/>
            <person name="Schwartz D.C."/>
            <person name="Tanaka T."/>
            <person name="Wu J."/>
            <person name="Zhou S."/>
            <person name="Childs K.L."/>
            <person name="Davidson R.M."/>
            <person name="Lin H."/>
            <person name="Quesada-Ocampo L."/>
            <person name="Vaillancourt B."/>
            <person name="Sakai H."/>
            <person name="Lee S.S."/>
            <person name="Kim J."/>
            <person name="Numa H."/>
            <person name="Itoh T."/>
            <person name="Buell C.R."/>
            <person name="Matsumoto T."/>
        </authorList>
    </citation>
    <scope>NUCLEOTIDE SEQUENCE [LARGE SCALE GENOMIC DNA]</scope>
    <source>
        <strain evidence="2">cv. Nipponbare</strain>
    </source>
</reference>
<protein>
    <submittedName>
        <fullName evidence="1">Os01g0325875 protein</fullName>
    </submittedName>
</protein>
<gene>
    <name evidence="1" type="ordered locus">Os01g0325875</name>
    <name evidence="1" type="ORF">OSNPB_010325875</name>
</gene>
<sequence>MLGGYDKRSGGGVGNNGFGLGGACQPPCLLHLRAVELVLATTDLDLDELVGLSVPLTGPPYLLPLHTHSRASPPPSWTTPVLPLRALFGLPVPSPAYSFHSSASPRPPSP</sequence>
<dbReference type="Proteomes" id="UP000059680">
    <property type="component" value="Chromosome 1"/>
</dbReference>
<accession>A0A0P0V1V9</accession>
<dbReference type="PaxDb" id="39947-A0A0P0V1V9"/>
<dbReference type="EMBL" id="AP014957">
    <property type="protein sequence ID" value="BAS71872.1"/>
    <property type="molecule type" value="Genomic_DNA"/>
</dbReference>